<gene>
    <name evidence="2" type="ORF">tloyanaT_30900</name>
</gene>
<protein>
    <recommendedName>
        <fullName evidence="4">DUF1145 domain-containing protein</fullName>
    </recommendedName>
</protein>
<keyword evidence="1" id="KW-0812">Transmembrane</keyword>
<evidence type="ECO:0000313" key="3">
    <source>
        <dbReference type="Proteomes" id="UP001157134"/>
    </source>
</evidence>
<name>A0ABQ6HJ06_9GAMM</name>
<comment type="caution">
    <text evidence="2">The sequence shown here is derived from an EMBL/GenBank/DDBJ whole genome shotgun (WGS) entry which is preliminary data.</text>
</comment>
<evidence type="ECO:0000256" key="1">
    <source>
        <dbReference type="SAM" id="Phobius"/>
    </source>
</evidence>
<accession>A0ABQ6HJ06</accession>
<evidence type="ECO:0008006" key="4">
    <source>
        <dbReference type="Google" id="ProtNLM"/>
    </source>
</evidence>
<dbReference type="RefSeq" id="WP_284300256.1">
    <property type="nucleotide sequence ID" value="NZ_BSSV01000007.1"/>
</dbReference>
<dbReference type="EMBL" id="BSSV01000007">
    <property type="protein sequence ID" value="GLX86837.1"/>
    <property type="molecule type" value="Genomic_DNA"/>
</dbReference>
<keyword evidence="3" id="KW-1185">Reference proteome</keyword>
<feature type="transmembrane region" description="Helical" evidence="1">
    <location>
        <begin position="35"/>
        <end position="53"/>
    </location>
</feature>
<proteinExistence type="predicted"/>
<feature type="transmembrane region" description="Helical" evidence="1">
    <location>
        <begin position="7"/>
        <end position="29"/>
    </location>
</feature>
<reference evidence="2 3" key="1">
    <citation type="submission" date="2023-03" db="EMBL/GenBank/DDBJ databases">
        <title>Thalassotalea loyana LMG 22536T draft genome sequence.</title>
        <authorList>
            <person name="Sawabe T."/>
        </authorList>
    </citation>
    <scope>NUCLEOTIDE SEQUENCE [LARGE SCALE GENOMIC DNA]</scope>
    <source>
        <strain evidence="2 3">LMG 22536</strain>
    </source>
</reference>
<sequence>MNLLINIVRVLTVIFYLVAGFATFIEPIAMYAQELMLAAAILVMIHASEFVVIRKNLLKIEPNFSTALINTLIFGVTYWKPLMKQAKQQEN</sequence>
<dbReference type="Proteomes" id="UP001157134">
    <property type="component" value="Unassembled WGS sequence"/>
</dbReference>
<organism evidence="2 3">
    <name type="scientific">Thalassotalea loyana</name>
    <dbReference type="NCBI Taxonomy" id="280483"/>
    <lineage>
        <taxon>Bacteria</taxon>
        <taxon>Pseudomonadati</taxon>
        <taxon>Pseudomonadota</taxon>
        <taxon>Gammaproteobacteria</taxon>
        <taxon>Alteromonadales</taxon>
        <taxon>Colwelliaceae</taxon>
        <taxon>Thalassotalea</taxon>
    </lineage>
</organism>
<keyword evidence="1" id="KW-1133">Transmembrane helix</keyword>
<keyword evidence="1" id="KW-0472">Membrane</keyword>
<evidence type="ECO:0000313" key="2">
    <source>
        <dbReference type="EMBL" id="GLX86837.1"/>
    </source>
</evidence>